<organism evidence="23 24">
    <name type="scientific">Aquatica leii</name>
    <dbReference type="NCBI Taxonomy" id="1421715"/>
    <lineage>
        <taxon>Eukaryota</taxon>
        <taxon>Metazoa</taxon>
        <taxon>Ecdysozoa</taxon>
        <taxon>Arthropoda</taxon>
        <taxon>Hexapoda</taxon>
        <taxon>Insecta</taxon>
        <taxon>Pterygota</taxon>
        <taxon>Neoptera</taxon>
        <taxon>Endopterygota</taxon>
        <taxon>Coleoptera</taxon>
        <taxon>Polyphaga</taxon>
        <taxon>Elateriformia</taxon>
        <taxon>Elateroidea</taxon>
        <taxon>Lampyridae</taxon>
        <taxon>Luciolinae</taxon>
        <taxon>Aquatica</taxon>
    </lineage>
</organism>
<evidence type="ECO:0000256" key="6">
    <source>
        <dbReference type="ARBA" id="ARBA00022670"/>
    </source>
</evidence>
<dbReference type="GO" id="GO:0070006">
    <property type="term" value="F:metalloaminopeptidase activity"/>
    <property type="evidence" value="ECO:0007669"/>
    <property type="project" value="TreeGrafter"/>
</dbReference>
<protein>
    <recommendedName>
        <fullName evidence="25">Aminopeptidase</fullName>
    </recommendedName>
</protein>
<evidence type="ECO:0000259" key="22">
    <source>
        <dbReference type="Pfam" id="PF17900"/>
    </source>
</evidence>
<dbReference type="InterPro" id="IPR034016">
    <property type="entry name" value="M1_APN-typ"/>
</dbReference>
<evidence type="ECO:0000256" key="13">
    <source>
        <dbReference type="ARBA" id="ARBA00023180"/>
    </source>
</evidence>
<dbReference type="SUPFAM" id="SSF63737">
    <property type="entry name" value="Leukotriene A4 hydrolase N-terminal domain"/>
    <property type="match status" value="2"/>
</dbReference>
<keyword evidence="5" id="KW-0336">GPI-anchor</keyword>
<keyword evidence="13" id="KW-0325">Glycoprotein</keyword>
<dbReference type="FunFam" id="1.10.390.10:FF:000013">
    <property type="entry name" value="Aminopeptidase N"/>
    <property type="match status" value="1"/>
</dbReference>
<dbReference type="PANTHER" id="PTHR11533">
    <property type="entry name" value="PROTEASE M1 ZINC METALLOPROTEASE"/>
    <property type="match status" value="1"/>
</dbReference>
<dbReference type="InterPro" id="IPR042097">
    <property type="entry name" value="Aminopeptidase_N-like_N_sf"/>
</dbReference>
<evidence type="ECO:0000256" key="1">
    <source>
        <dbReference type="ARBA" id="ARBA00004609"/>
    </source>
</evidence>
<evidence type="ECO:0000256" key="5">
    <source>
        <dbReference type="ARBA" id="ARBA00022622"/>
    </source>
</evidence>
<dbReference type="Gene3D" id="1.10.3480.20">
    <property type="match status" value="1"/>
</dbReference>
<dbReference type="Gene3D" id="3.30.2010.30">
    <property type="match status" value="1"/>
</dbReference>
<feature type="domain" description="Aminopeptidase N-like N-terminal" evidence="22">
    <location>
        <begin position="35"/>
        <end position="225"/>
    </location>
</feature>
<evidence type="ECO:0000256" key="15">
    <source>
        <dbReference type="PIRSR" id="PIRSR634016-1"/>
    </source>
</evidence>
<dbReference type="PANTHER" id="PTHR11533:SF290">
    <property type="entry name" value="AMINOPEPTIDASE"/>
    <property type="match status" value="1"/>
</dbReference>
<dbReference type="GO" id="GO:0005615">
    <property type="term" value="C:extracellular space"/>
    <property type="evidence" value="ECO:0007669"/>
    <property type="project" value="TreeGrafter"/>
</dbReference>
<proteinExistence type="inferred from homology"/>
<evidence type="ECO:0000256" key="11">
    <source>
        <dbReference type="ARBA" id="ARBA00023049"/>
    </source>
</evidence>
<comment type="similarity">
    <text evidence="2">Belongs to the peptidase M1 family.</text>
</comment>
<dbReference type="GO" id="GO:0098552">
    <property type="term" value="C:side of membrane"/>
    <property type="evidence" value="ECO:0007669"/>
    <property type="project" value="UniProtKB-KW"/>
</dbReference>
<evidence type="ECO:0000256" key="4">
    <source>
        <dbReference type="ARBA" id="ARBA00022475"/>
    </source>
</evidence>
<keyword evidence="24" id="KW-1185">Reference proteome</keyword>
<keyword evidence="8" id="KW-0732">Signal</keyword>
<feature type="site" description="Transition state stabilizer" evidence="17">
    <location>
        <position position="410"/>
    </location>
</feature>
<evidence type="ECO:0000313" key="24">
    <source>
        <dbReference type="Proteomes" id="UP001353858"/>
    </source>
</evidence>
<evidence type="ECO:0000259" key="21">
    <source>
        <dbReference type="Pfam" id="PF16087"/>
    </source>
</evidence>
<dbReference type="Pfam" id="PF01433">
    <property type="entry name" value="Peptidase_M1"/>
    <property type="match status" value="2"/>
</dbReference>
<evidence type="ECO:0000256" key="14">
    <source>
        <dbReference type="ARBA" id="ARBA00023288"/>
    </source>
</evidence>
<dbReference type="InterPro" id="IPR001930">
    <property type="entry name" value="Peptidase_M1"/>
</dbReference>
<comment type="caution">
    <text evidence="23">The sequence shown here is derived from an EMBL/GenBank/DDBJ whole genome shotgun (WGS) entry which is preliminary data.</text>
</comment>
<dbReference type="Gene3D" id="1.10.390.10">
    <property type="entry name" value="Neutral Protease Domain 2"/>
    <property type="match status" value="1"/>
</dbReference>
<feature type="compositionally biased region" description="Basic and acidic residues" evidence="18">
    <location>
        <begin position="1230"/>
        <end position="1242"/>
    </location>
</feature>
<dbReference type="InterPro" id="IPR027268">
    <property type="entry name" value="Peptidase_M4/M1_CTD_sf"/>
</dbReference>
<keyword evidence="11" id="KW-0482">Metalloprotease</keyword>
<evidence type="ECO:0000256" key="12">
    <source>
        <dbReference type="ARBA" id="ARBA00023136"/>
    </source>
</evidence>
<dbReference type="Pfam" id="PF11838">
    <property type="entry name" value="ERAP1_C"/>
    <property type="match status" value="2"/>
</dbReference>
<feature type="domain" description="Peptidase M1 membrane alanine aminopeptidase" evidence="19">
    <location>
        <begin position="924"/>
        <end position="981"/>
    </location>
</feature>
<evidence type="ECO:0008006" key="25">
    <source>
        <dbReference type="Google" id="ProtNLM"/>
    </source>
</evidence>
<feature type="compositionally biased region" description="Basic and acidic residues" evidence="18">
    <location>
        <begin position="1333"/>
        <end position="1348"/>
    </location>
</feature>
<keyword evidence="6" id="KW-0645">Protease</keyword>
<keyword evidence="10 16" id="KW-0862">Zinc</keyword>
<keyword evidence="14" id="KW-0449">Lipoprotein</keyword>
<evidence type="ECO:0000256" key="16">
    <source>
        <dbReference type="PIRSR" id="PIRSR634016-3"/>
    </source>
</evidence>
<dbReference type="GO" id="GO:0043171">
    <property type="term" value="P:peptide catabolic process"/>
    <property type="evidence" value="ECO:0007669"/>
    <property type="project" value="TreeGrafter"/>
</dbReference>
<dbReference type="GO" id="GO:0005737">
    <property type="term" value="C:cytoplasm"/>
    <property type="evidence" value="ECO:0007669"/>
    <property type="project" value="TreeGrafter"/>
</dbReference>
<evidence type="ECO:0000256" key="8">
    <source>
        <dbReference type="ARBA" id="ARBA00022729"/>
    </source>
</evidence>
<dbReference type="SUPFAM" id="SSF55486">
    <property type="entry name" value="Metalloproteases ('zincins'), catalytic domain"/>
    <property type="match status" value="2"/>
</dbReference>
<dbReference type="CDD" id="cd09601">
    <property type="entry name" value="M1_APN-Q_like"/>
    <property type="match status" value="1"/>
</dbReference>
<dbReference type="GO" id="GO:0008270">
    <property type="term" value="F:zinc ion binding"/>
    <property type="evidence" value="ECO:0007669"/>
    <property type="project" value="InterPro"/>
</dbReference>
<dbReference type="Gene3D" id="1.25.50.20">
    <property type="match status" value="1"/>
</dbReference>
<dbReference type="Pfam" id="PF17900">
    <property type="entry name" value="Peptidase_M1_N"/>
    <property type="match status" value="1"/>
</dbReference>
<evidence type="ECO:0000259" key="19">
    <source>
        <dbReference type="Pfam" id="PF01433"/>
    </source>
</evidence>
<dbReference type="GO" id="GO:0006508">
    <property type="term" value="P:proteolysis"/>
    <property type="evidence" value="ECO:0007669"/>
    <property type="project" value="UniProtKB-KW"/>
</dbReference>
<evidence type="ECO:0000256" key="18">
    <source>
        <dbReference type="SAM" id="MobiDB-lite"/>
    </source>
</evidence>
<name>A0AAN7PLD2_9COLE</name>
<dbReference type="InterPro" id="IPR014782">
    <property type="entry name" value="Peptidase_M1_dom"/>
</dbReference>
<evidence type="ECO:0000256" key="2">
    <source>
        <dbReference type="ARBA" id="ARBA00010136"/>
    </source>
</evidence>
<keyword evidence="4" id="KW-1003">Cell membrane</keyword>
<evidence type="ECO:0000313" key="23">
    <source>
        <dbReference type="EMBL" id="KAK4883356.1"/>
    </source>
</evidence>
<evidence type="ECO:0000256" key="9">
    <source>
        <dbReference type="ARBA" id="ARBA00022801"/>
    </source>
</evidence>
<gene>
    <name evidence="23" type="ORF">RN001_006675</name>
</gene>
<feature type="domain" description="ERAP1-like C-terminal" evidence="20">
    <location>
        <begin position="558"/>
        <end position="821"/>
    </location>
</feature>
<dbReference type="Gene3D" id="2.60.40.1910">
    <property type="match status" value="2"/>
</dbReference>
<accession>A0AAN7PLD2</accession>
<dbReference type="Gene3D" id="2.60.40.1730">
    <property type="entry name" value="tricorn interacting facor f3 domain"/>
    <property type="match status" value="2"/>
</dbReference>
<dbReference type="Pfam" id="PF16087">
    <property type="entry name" value="DUF4817"/>
    <property type="match status" value="1"/>
</dbReference>
<feature type="region of interest" description="Disordered" evidence="18">
    <location>
        <begin position="1230"/>
        <end position="1348"/>
    </location>
</feature>
<evidence type="ECO:0000256" key="17">
    <source>
        <dbReference type="PIRSR" id="PIRSR634016-4"/>
    </source>
</evidence>
<comment type="cofactor">
    <cofactor evidence="16">
        <name>Zn(2+)</name>
        <dbReference type="ChEBI" id="CHEBI:29105"/>
    </cofactor>
    <text evidence="16">Binds 1 zinc ion per subunit.</text>
</comment>
<feature type="active site" description="Proton acceptor" evidence="15">
    <location>
        <position position="326"/>
    </location>
</feature>
<keyword evidence="3" id="KW-0031">Aminopeptidase</keyword>
<evidence type="ECO:0000259" key="20">
    <source>
        <dbReference type="Pfam" id="PF11838"/>
    </source>
</evidence>
<sequence length="1393" mass="161062">MLLQRLLFFGLICGFNFSFGFTLKNLDYQLPKNVKPIRYNLTMIPNFITDTFSGTVSIEIKALENSNHITLHALKLSMPLKEDIIVEELETGNILPVKSAEYSNSKYQYYKVTLFENLTKDTTYVITIPNFGNKFGKNRSGFSSGTYIESDGSKHYFAYTQFQPTDARLAFPCFDEPALRAKFNIRLVRPSEQFISASNGRLISQSESTPFIDTYEETVDMPTYLVAFTISEMRFSETLDRYRIIARPEALNKNQHKYGLSLTVNIYNFMESYTRVPFTLPKLDQVAIPTYNGGMENWGLIVYGERSLLLMNENDKPDIVSLVGHEAAHQWFGNLIGFTWWEYIWLSEGLATYFQYVIPSQVEPNIDSRGGLLRSMQTLFQVDMRLDTRPLTENPQTPIEIAFVFDSLAYKKGGAVMHMLQTSLTTPVFQKGLQYYVEDMQFKLATPADLYRNLQKAIDENVNTLPSLRTVADFMYSWEHVKGFPVVDVHRTYGSNSNIVELKQTRYVQEPLGEDGHWIVPINFASSNNLSFENTDPEYWLTETQQTVSVPYLNKDNWIIANKKETGYYRVNYDETNWDLITQTLMQSHLDIHVLNRAQLIDDSLNLAKTGRLKNDIAMKLVAYIKYEKDPIPWLTYNWNMQKLQSMFYYSPTYNTFKEYNFNIMKTVYNLVGYEEKLNESNLQKDLRNIVVNLLCKIDHPDCVNKSLNKLKQWIKTKMDLSELKSYTLCGAIKSGSQRYFDYLFNVLKHTNYPINIIKGLSCTKNIKNLYKLLKLNDKIPLDEMIETVMVSGPEGLQAGVNYVAHNFATIEETKNLNRSSYYAYTNFEPTDARRAFPCFDEPALRAKFNIRLVRPNQKFISASNSRLLWQSNSSPFIDTYEETVDMPTYLVAFTITEMKFSETLDRYRIIARPEALNENHHKYGLNLTVSAFNFMETYTRVPFILPKIDQVAIPEFQNGGMENWGLIVYKKYKLATPADLYQNLQKAVDENPNIMPNLTVADFMYSWENFNGFPVVDVDRTYGSNSNIVKLKQTRYTADPVGEDGHWIIPINFASSNKLSFENTNPEYWMTKTQQTVTLLYLNDSNWLIANKKCTGYYRVNYDETNWDLITQALLENHLNIHVLNRAQLIDDSLNLAITGRLKMDITMKLVPYINNETDPIPWISYLRNMRKLQTLVYYSQNYNIFKLCYGEAHQNSRKARRIYQQRYPLRHIPSHPTFQEVDRRLRETGCFKPPKSDSGRLRRVRTPNTEDIILQAVDNDPHAQTSNEIKRREDMSDTQCDDVSNTKKKKKQNTVCSDTSSSEEDVEYDDSDDDYLSSPEEDETPDLTFENTKKVKKPDISGEKLADDPGITVFKSDDESELLVAETVVSIKDVLACQSLSGSSISIPKCS</sequence>
<keyword evidence="9" id="KW-0378">Hydrolase</keyword>
<reference evidence="24" key="1">
    <citation type="submission" date="2023-01" db="EMBL/GenBank/DDBJ databases">
        <title>Key to firefly adult light organ development and bioluminescence: homeobox transcription factors regulate luciferase expression and transportation to peroxisome.</title>
        <authorList>
            <person name="Fu X."/>
        </authorList>
    </citation>
    <scope>NUCLEOTIDE SEQUENCE [LARGE SCALE GENOMIC DNA]</scope>
</reference>
<dbReference type="Proteomes" id="UP001353858">
    <property type="component" value="Unassembled WGS sequence"/>
</dbReference>
<dbReference type="GO" id="GO:0005886">
    <property type="term" value="C:plasma membrane"/>
    <property type="evidence" value="ECO:0007669"/>
    <property type="project" value="UniProtKB-SubCell"/>
</dbReference>
<dbReference type="FunFam" id="2.60.40.1910:FF:000008">
    <property type="entry name" value="Aminopeptidase"/>
    <property type="match status" value="2"/>
</dbReference>
<feature type="binding site" evidence="16">
    <location>
        <position position="329"/>
    </location>
    <ligand>
        <name>Zn(2+)</name>
        <dbReference type="ChEBI" id="CHEBI:29105"/>
        <note>catalytic</note>
    </ligand>
</feature>
<keyword evidence="7 16" id="KW-0479">Metal-binding</keyword>
<dbReference type="InterPro" id="IPR024571">
    <property type="entry name" value="ERAP1-like_C_dom"/>
</dbReference>
<feature type="domain" description="DUF4817" evidence="21">
    <location>
        <begin position="1190"/>
        <end position="1231"/>
    </location>
</feature>
<evidence type="ECO:0000256" key="7">
    <source>
        <dbReference type="ARBA" id="ARBA00022723"/>
    </source>
</evidence>
<dbReference type="InterPro" id="IPR050344">
    <property type="entry name" value="Peptidase_M1_aminopeptidases"/>
</dbReference>
<feature type="domain" description="Peptidase M1 membrane alanine aminopeptidase" evidence="19">
    <location>
        <begin position="258"/>
        <end position="465"/>
    </location>
</feature>
<keyword evidence="12" id="KW-0472">Membrane</keyword>
<feature type="binding site" evidence="16">
    <location>
        <position position="325"/>
    </location>
    <ligand>
        <name>Zn(2+)</name>
        <dbReference type="ChEBI" id="CHEBI:29105"/>
        <note>catalytic</note>
    </ligand>
</feature>
<dbReference type="GO" id="GO:0042277">
    <property type="term" value="F:peptide binding"/>
    <property type="evidence" value="ECO:0007669"/>
    <property type="project" value="TreeGrafter"/>
</dbReference>
<feature type="compositionally biased region" description="Acidic residues" evidence="18">
    <location>
        <begin position="1303"/>
        <end position="1327"/>
    </location>
</feature>
<dbReference type="InterPro" id="IPR032135">
    <property type="entry name" value="DUF4817"/>
</dbReference>
<comment type="subcellular location">
    <subcellularLocation>
        <location evidence="1">Cell membrane</location>
        <topology evidence="1">Lipid-anchor</topology>
        <topology evidence="1">GPI-anchor</topology>
    </subcellularLocation>
</comment>
<dbReference type="EMBL" id="JARPUR010000002">
    <property type="protein sequence ID" value="KAK4883356.1"/>
    <property type="molecule type" value="Genomic_DNA"/>
</dbReference>
<evidence type="ECO:0000256" key="3">
    <source>
        <dbReference type="ARBA" id="ARBA00022438"/>
    </source>
</evidence>
<dbReference type="InterPro" id="IPR045357">
    <property type="entry name" value="Aminopeptidase_N-like_N"/>
</dbReference>
<feature type="domain" description="ERAP1-like C-terminal" evidence="20">
    <location>
        <begin position="1088"/>
        <end position="1186"/>
    </location>
</feature>
<dbReference type="PRINTS" id="PR00756">
    <property type="entry name" value="ALADIPTASE"/>
</dbReference>
<evidence type="ECO:0000256" key="10">
    <source>
        <dbReference type="ARBA" id="ARBA00022833"/>
    </source>
</evidence>
<feature type="binding site" evidence="16">
    <location>
        <position position="348"/>
    </location>
    <ligand>
        <name>Zn(2+)</name>
        <dbReference type="ChEBI" id="CHEBI:29105"/>
        <note>catalytic</note>
    </ligand>
</feature>